<dbReference type="OrthoDB" id="5326531at2759"/>
<organism evidence="1 2">
    <name type="scientific">Schizosaccharomyces cryophilus (strain OY26 / ATCC MYA-4695 / CBS 11777 / NBRC 106824 / NRRL Y48691)</name>
    <name type="common">Fission yeast</name>
    <dbReference type="NCBI Taxonomy" id="653667"/>
    <lineage>
        <taxon>Eukaryota</taxon>
        <taxon>Fungi</taxon>
        <taxon>Dikarya</taxon>
        <taxon>Ascomycota</taxon>
        <taxon>Taphrinomycotina</taxon>
        <taxon>Schizosaccharomycetes</taxon>
        <taxon>Schizosaccharomycetales</taxon>
        <taxon>Schizosaccharomycetaceae</taxon>
        <taxon>Schizosaccharomyces</taxon>
    </lineage>
</organism>
<evidence type="ECO:0000313" key="2">
    <source>
        <dbReference type="Proteomes" id="UP000015464"/>
    </source>
</evidence>
<dbReference type="EMBL" id="KE546991">
    <property type="protein sequence ID" value="EPY51097.1"/>
    <property type="molecule type" value="Genomic_DNA"/>
</dbReference>
<evidence type="ECO:0000313" key="1">
    <source>
        <dbReference type="EMBL" id="EPY51097.1"/>
    </source>
</evidence>
<dbReference type="Proteomes" id="UP000015464">
    <property type="component" value="Unassembled WGS sequence"/>
</dbReference>
<sequence length="96" mass="11192">MEASCIERNVSSRQRIRDLFEELEITDNFAKYFDWHLNVVCATKNIIHQINSQYDNGDVIWMIFIQTLVSAVSTNTHLLTLIGQNVTKNQLEDVYN</sequence>
<dbReference type="HOGENOM" id="CLU_2360952_0_0_1"/>
<accession>S9X1W5</accession>
<gene>
    <name evidence="1" type="ORF">SPOG_02275</name>
</gene>
<proteinExistence type="predicted"/>
<dbReference type="RefSeq" id="XP_013023670.1">
    <property type="nucleotide sequence ID" value="XM_013168216.1"/>
</dbReference>
<reference evidence="1 2" key="1">
    <citation type="journal article" date="2011" name="Science">
        <title>Comparative functional genomics of the fission yeasts.</title>
        <authorList>
            <person name="Rhind N."/>
            <person name="Chen Z."/>
            <person name="Yassour M."/>
            <person name="Thompson D.A."/>
            <person name="Haas B.J."/>
            <person name="Habib N."/>
            <person name="Wapinski I."/>
            <person name="Roy S."/>
            <person name="Lin M.F."/>
            <person name="Heiman D.I."/>
            <person name="Young S.K."/>
            <person name="Furuya K."/>
            <person name="Guo Y."/>
            <person name="Pidoux A."/>
            <person name="Chen H.M."/>
            <person name="Robbertse B."/>
            <person name="Goldberg J.M."/>
            <person name="Aoki K."/>
            <person name="Bayne E.H."/>
            <person name="Berlin A.M."/>
            <person name="Desjardins C.A."/>
            <person name="Dobbs E."/>
            <person name="Dukaj L."/>
            <person name="Fan L."/>
            <person name="FitzGerald M.G."/>
            <person name="French C."/>
            <person name="Gujja S."/>
            <person name="Hansen K."/>
            <person name="Keifenheim D."/>
            <person name="Levin J.Z."/>
            <person name="Mosher R.A."/>
            <person name="Mueller C.A."/>
            <person name="Pfiffner J."/>
            <person name="Priest M."/>
            <person name="Russ C."/>
            <person name="Smialowska A."/>
            <person name="Swoboda P."/>
            <person name="Sykes S.M."/>
            <person name="Vaughn M."/>
            <person name="Vengrova S."/>
            <person name="Yoder R."/>
            <person name="Zeng Q."/>
            <person name="Allshire R."/>
            <person name="Baulcombe D."/>
            <person name="Birren B.W."/>
            <person name="Brown W."/>
            <person name="Ekwall K."/>
            <person name="Kellis M."/>
            <person name="Leatherwood J."/>
            <person name="Levin H."/>
            <person name="Margalit H."/>
            <person name="Martienssen R."/>
            <person name="Nieduszynski C.A."/>
            <person name="Spatafora J.W."/>
            <person name="Friedman N."/>
            <person name="Dalgaard J.Z."/>
            <person name="Baumann P."/>
            <person name="Niki H."/>
            <person name="Regev A."/>
            <person name="Nusbaum C."/>
        </authorList>
    </citation>
    <scope>NUCLEOTIDE SEQUENCE [LARGE SCALE GENOMIC DNA]</scope>
    <source>
        <strain evidence="2">OY26 / ATCC MYA-4695 / CBS 11777 / NBRC 106824 / NRRL Y48691</strain>
    </source>
</reference>
<protein>
    <submittedName>
        <fullName evidence="1">Uncharacterized protein</fullName>
    </submittedName>
</protein>
<name>S9X1W5_SCHCR</name>
<dbReference type="AlphaFoldDB" id="S9X1W5"/>
<keyword evidence="2" id="KW-1185">Reference proteome</keyword>
<dbReference type="GeneID" id="25036599"/>